<accession>A0A6A4RWE3</accession>
<gene>
    <name evidence="1" type="ORF">F2P81_023317</name>
</gene>
<dbReference type="AlphaFoldDB" id="A0A6A4RWE3"/>
<dbReference type="Proteomes" id="UP000438429">
    <property type="component" value="Unassembled WGS sequence"/>
</dbReference>
<proteinExistence type="predicted"/>
<dbReference type="EMBL" id="VEVO01000021">
    <property type="protein sequence ID" value="KAF0024515.1"/>
    <property type="molecule type" value="Genomic_DNA"/>
</dbReference>
<sequence>MLLLATAKELPDVYVCSHADLIVELEGRRHSFLFAVGGRVLVRQMLKLFSFSVSGSLPERHLCPIPWSQDTDLELAQRWCLILLHVTRGPAGFLFGANGSRNESPVDEKPSVTLSNCATSRLAAVMYRCTFRYCDVIADCGFI</sequence>
<reference evidence="1 2" key="1">
    <citation type="submission" date="2019-06" db="EMBL/GenBank/DDBJ databases">
        <title>Draft genomes of female and male turbot (Scophthalmus maximus).</title>
        <authorList>
            <person name="Xu H."/>
            <person name="Xu X.-W."/>
            <person name="Shao C."/>
            <person name="Chen S."/>
        </authorList>
    </citation>
    <scope>NUCLEOTIDE SEQUENCE [LARGE SCALE GENOMIC DNA]</scope>
    <source>
        <strain evidence="1">Ysfricsl-2016a</strain>
        <tissue evidence="1">Blood</tissue>
    </source>
</reference>
<comment type="caution">
    <text evidence="1">The sequence shown here is derived from an EMBL/GenBank/DDBJ whole genome shotgun (WGS) entry which is preliminary data.</text>
</comment>
<organism evidence="1 2">
    <name type="scientific">Scophthalmus maximus</name>
    <name type="common">Turbot</name>
    <name type="synonym">Psetta maxima</name>
    <dbReference type="NCBI Taxonomy" id="52904"/>
    <lineage>
        <taxon>Eukaryota</taxon>
        <taxon>Metazoa</taxon>
        <taxon>Chordata</taxon>
        <taxon>Craniata</taxon>
        <taxon>Vertebrata</taxon>
        <taxon>Euteleostomi</taxon>
        <taxon>Actinopterygii</taxon>
        <taxon>Neopterygii</taxon>
        <taxon>Teleostei</taxon>
        <taxon>Neoteleostei</taxon>
        <taxon>Acanthomorphata</taxon>
        <taxon>Carangaria</taxon>
        <taxon>Pleuronectiformes</taxon>
        <taxon>Pleuronectoidei</taxon>
        <taxon>Scophthalmidae</taxon>
        <taxon>Scophthalmus</taxon>
    </lineage>
</organism>
<name>A0A6A4RWE3_SCOMX</name>
<protein>
    <submittedName>
        <fullName evidence="1">Uncharacterized protein</fullName>
    </submittedName>
</protein>
<evidence type="ECO:0000313" key="1">
    <source>
        <dbReference type="EMBL" id="KAF0024515.1"/>
    </source>
</evidence>
<evidence type="ECO:0000313" key="2">
    <source>
        <dbReference type="Proteomes" id="UP000438429"/>
    </source>
</evidence>